<dbReference type="AlphaFoldDB" id="A0A1X7KBI8"/>
<evidence type="ECO:0000313" key="1">
    <source>
        <dbReference type="EMBL" id="SMG37845.1"/>
    </source>
</evidence>
<sequence>MLIVYDDSDEPLFAKRCVRQAERWQGALFVYYMFDLDSGVF</sequence>
<reference evidence="1 2" key="1">
    <citation type="submission" date="2017-04" db="EMBL/GenBank/DDBJ databases">
        <authorList>
            <person name="Afonso C.L."/>
            <person name="Miller P.J."/>
            <person name="Scott M.A."/>
            <person name="Spackman E."/>
            <person name="Goraichik I."/>
            <person name="Dimitrov K.M."/>
            <person name="Suarez D.L."/>
            <person name="Swayne D.E."/>
        </authorList>
    </citation>
    <scope>NUCLEOTIDE SEQUENCE [LARGE SCALE GENOMIC DNA]</scope>
    <source>
        <strain evidence="1 2">11</strain>
    </source>
</reference>
<accession>A0A1X7KBI8</accession>
<dbReference type="EMBL" id="FXAZ01000002">
    <property type="protein sequence ID" value="SMG37845.1"/>
    <property type="molecule type" value="Genomic_DNA"/>
</dbReference>
<name>A0A1X7KBI8_9BACL</name>
<evidence type="ECO:0000313" key="2">
    <source>
        <dbReference type="Proteomes" id="UP000193834"/>
    </source>
</evidence>
<proteinExistence type="predicted"/>
<dbReference type="Proteomes" id="UP000193834">
    <property type="component" value="Unassembled WGS sequence"/>
</dbReference>
<organism evidence="1 2">
    <name type="scientific">Paenibacillus aquistagni</name>
    <dbReference type="NCBI Taxonomy" id="1852522"/>
    <lineage>
        <taxon>Bacteria</taxon>
        <taxon>Bacillati</taxon>
        <taxon>Bacillota</taxon>
        <taxon>Bacilli</taxon>
        <taxon>Bacillales</taxon>
        <taxon>Paenibacillaceae</taxon>
        <taxon>Paenibacillus</taxon>
    </lineage>
</organism>
<protein>
    <submittedName>
        <fullName evidence="1">Uncharacterized protein</fullName>
    </submittedName>
</protein>
<keyword evidence="2" id="KW-1185">Reference proteome</keyword>
<gene>
    <name evidence="1" type="ORF">SAMN06295960_2253</name>
</gene>